<accession>A0AAD8Q9I2</accession>
<dbReference type="GeneID" id="85436414"/>
<evidence type="ECO:0000313" key="2">
    <source>
        <dbReference type="EMBL" id="KAK1598387.1"/>
    </source>
</evidence>
<keyword evidence="3" id="KW-1185">Reference proteome</keyword>
<comment type="caution">
    <text evidence="2">The sequence shown here is derived from an EMBL/GenBank/DDBJ whole genome shotgun (WGS) entry which is preliminary data.</text>
</comment>
<dbReference type="AlphaFoldDB" id="A0AAD8Q9I2"/>
<evidence type="ECO:0008006" key="4">
    <source>
        <dbReference type="Google" id="ProtNLM"/>
    </source>
</evidence>
<dbReference type="Proteomes" id="UP001230504">
    <property type="component" value="Unassembled WGS sequence"/>
</dbReference>
<evidence type="ECO:0000256" key="1">
    <source>
        <dbReference type="SAM" id="SignalP"/>
    </source>
</evidence>
<evidence type="ECO:0000313" key="3">
    <source>
        <dbReference type="Proteomes" id="UP001230504"/>
    </source>
</evidence>
<proteinExistence type="predicted"/>
<feature type="signal peptide" evidence="1">
    <location>
        <begin position="1"/>
        <end position="23"/>
    </location>
</feature>
<dbReference type="EMBL" id="JAHLJV010000005">
    <property type="protein sequence ID" value="KAK1598387.1"/>
    <property type="molecule type" value="Genomic_DNA"/>
</dbReference>
<dbReference type="RefSeq" id="XP_060419092.1">
    <property type="nucleotide sequence ID" value="XM_060552174.1"/>
</dbReference>
<keyword evidence="1" id="KW-0732">Signal</keyword>
<gene>
    <name evidence="2" type="ORF">LY79DRAFT_287465</name>
</gene>
<reference evidence="2" key="1">
    <citation type="submission" date="2021-06" db="EMBL/GenBank/DDBJ databases">
        <title>Comparative genomics, transcriptomics and evolutionary studies reveal genomic signatures of adaptation to plant cell wall in hemibiotrophic fungi.</title>
        <authorList>
            <consortium name="DOE Joint Genome Institute"/>
            <person name="Baroncelli R."/>
            <person name="Diaz J.F."/>
            <person name="Benocci T."/>
            <person name="Peng M."/>
            <person name="Battaglia E."/>
            <person name="Haridas S."/>
            <person name="Andreopoulos W."/>
            <person name="Labutti K."/>
            <person name="Pangilinan J."/>
            <person name="Floch G.L."/>
            <person name="Makela M.R."/>
            <person name="Henrissat B."/>
            <person name="Grigoriev I.V."/>
            <person name="Crouch J.A."/>
            <person name="De Vries R.P."/>
            <person name="Sukno S.A."/>
            <person name="Thon M.R."/>
        </authorList>
    </citation>
    <scope>NUCLEOTIDE SEQUENCE</scope>
    <source>
        <strain evidence="2">CBS 125086</strain>
    </source>
</reference>
<name>A0AAD8Q9I2_9PEZI</name>
<sequence>MRAAGSLIMGPLTLLLGRYLGVGTPYSHSLPLPLTLTPTHSHSPRSPLSLSLALSLLHSLACTFSHPSHLSDSAPTTKVTLAG</sequence>
<organism evidence="2 3">
    <name type="scientific">Colletotrichum navitas</name>
    <dbReference type="NCBI Taxonomy" id="681940"/>
    <lineage>
        <taxon>Eukaryota</taxon>
        <taxon>Fungi</taxon>
        <taxon>Dikarya</taxon>
        <taxon>Ascomycota</taxon>
        <taxon>Pezizomycotina</taxon>
        <taxon>Sordariomycetes</taxon>
        <taxon>Hypocreomycetidae</taxon>
        <taxon>Glomerellales</taxon>
        <taxon>Glomerellaceae</taxon>
        <taxon>Colletotrichum</taxon>
        <taxon>Colletotrichum graminicola species complex</taxon>
    </lineage>
</organism>
<feature type="chain" id="PRO_5042011551" description="Secreted protein" evidence="1">
    <location>
        <begin position="24"/>
        <end position="83"/>
    </location>
</feature>
<protein>
    <recommendedName>
        <fullName evidence="4">Secreted protein</fullName>
    </recommendedName>
</protein>